<dbReference type="RefSeq" id="WP_338435608.1">
    <property type="nucleotide sequence ID" value="NZ_JAUYVH010000002.1"/>
</dbReference>
<evidence type="ECO:0000313" key="4">
    <source>
        <dbReference type="Proteomes" id="UP001225596"/>
    </source>
</evidence>
<feature type="chain" id="PRO_5047297027" evidence="2">
    <location>
        <begin position="24"/>
        <end position="174"/>
    </location>
</feature>
<evidence type="ECO:0000256" key="1">
    <source>
        <dbReference type="SAM" id="MobiDB-lite"/>
    </source>
</evidence>
<dbReference type="Proteomes" id="UP001225596">
    <property type="component" value="Unassembled WGS sequence"/>
</dbReference>
<feature type="region of interest" description="Disordered" evidence="1">
    <location>
        <begin position="27"/>
        <end position="174"/>
    </location>
</feature>
<evidence type="ECO:0000256" key="2">
    <source>
        <dbReference type="SAM" id="SignalP"/>
    </source>
</evidence>
<keyword evidence="4" id="KW-1185">Reference proteome</keyword>
<keyword evidence="2" id="KW-0732">Signal</keyword>
<reference evidence="3 4" key="1">
    <citation type="submission" date="2023-08" db="EMBL/GenBank/DDBJ databases">
        <title>Oxalobacteraceae gen .nov., isolated from river sludge outside the plant.</title>
        <authorList>
            <person name="Zhao S.Y."/>
        </authorList>
    </citation>
    <scope>NUCLEOTIDE SEQUENCE [LARGE SCALE GENOMIC DNA]</scope>
    <source>
        <strain evidence="3 4">R-40</strain>
    </source>
</reference>
<accession>A0ABU1BMY1</accession>
<feature type="compositionally biased region" description="Basic and acidic residues" evidence="1">
    <location>
        <begin position="155"/>
        <end position="174"/>
    </location>
</feature>
<feature type="signal peptide" evidence="2">
    <location>
        <begin position="1"/>
        <end position="23"/>
    </location>
</feature>
<protein>
    <submittedName>
        <fullName evidence="3">Uncharacterized protein</fullName>
    </submittedName>
</protein>
<proteinExistence type="predicted"/>
<feature type="compositionally biased region" description="Pro residues" evidence="1">
    <location>
        <begin position="101"/>
        <end position="112"/>
    </location>
</feature>
<name>A0ABU1BMY1_9BURK</name>
<feature type="compositionally biased region" description="Low complexity" evidence="1">
    <location>
        <begin position="89"/>
        <end position="100"/>
    </location>
</feature>
<sequence>MRRNAWRPHLAAVLLLGMISATAAAKLPAQTPEQQKAAADKKAQAAEQQAKEKQQLSESMDKISERWRARAGKEGWKTNPPTPVSTQTGAPVQAPQAAPGQPAPGQPVPGQPAVPAQAGSTAPAAPPPMPIRSEKFGTAPPSEDVKTNQPSGTRLNERIYKNPVEEPPHKKPAK</sequence>
<comment type="caution">
    <text evidence="3">The sequence shown here is derived from an EMBL/GenBank/DDBJ whole genome shotgun (WGS) entry which is preliminary data.</text>
</comment>
<feature type="compositionally biased region" description="Basic and acidic residues" evidence="1">
    <location>
        <begin position="38"/>
        <end position="76"/>
    </location>
</feature>
<organism evidence="3 4">
    <name type="scientific">Keguizhuia sedimenti</name>
    <dbReference type="NCBI Taxonomy" id="3064264"/>
    <lineage>
        <taxon>Bacteria</taxon>
        <taxon>Pseudomonadati</taxon>
        <taxon>Pseudomonadota</taxon>
        <taxon>Betaproteobacteria</taxon>
        <taxon>Burkholderiales</taxon>
        <taxon>Oxalobacteraceae</taxon>
        <taxon>Keguizhuia</taxon>
    </lineage>
</organism>
<evidence type="ECO:0000313" key="3">
    <source>
        <dbReference type="EMBL" id="MDQ9169673.1"/>
    </source>
</evidence>
<dbReference type="EMBL" id="JAUYVH010000002">
    <property type="protein sequence ID" value="MDQ9169673.1"/>
    <property type="molecule type" value="Genomic_DNA"/>
</dbReference>
<gene>
    <name evidence="3" type="ORF">Q8A64_04530</name>
</gene>